<dbReference type="InterPro" id="IPR019775">
    <property type="entry name" value="WD40_repeat_CS"/>
</dbReference>
<gene>
    <name evidence="5" type="ORF">GNLVRS02_ARAD1D43494g</name>
</gene>
<keyword evidence="2" id="KW-0677">Repeat</keyword>
<feature type="region of interest" description="Disordered" evidence="4">
    <location>
        <begin position="330"/>
        <end position="378"/>
    </location>
</feature>
<dbReference type="SUPFAM" id="SSF50978">
    <property type="entry name" value="WD40 repeat-like"/>
    <property type="match status" value="1"/>
</dbReference>
<dbReference type="SMART" id="SM00320">
    <property type="entry name" value="WD40"/>
    <property type="match status" value="3"/>
</dbReference>
<name>A0A060TCL1_BLAAD</name>
<evidence type="ECO:0000256" key="2">
    <source>
        <dbReference type="ARBA" id="ARBA00022737"/>
    </source>
</evidence>
<evidence type="ECO:0000256" key="3">
    <source>
        <dbReference type="PROSITE-ProRule" id="PRU00221"/>
    </source>
</evidence>
<feature type="repeat" description="WD" evidence="3">
    <location>
        <begin position="139"/>
        <end position="172"/>
    </location>
</feature>
<proteinExistence type="predicted"/>
<protein>
    <submittedName>
        <fullName evidence="5">ARAD1D43494p</fullName>
    </submittedName>
</protein>
<evidence type="ECO:0000256" key="1">
    <source>
        <dbReference type="ARBA" id="ARBA00022574"/>
    </source>
</evidence>
<dbReference type="PROSITE" id="PS50082">
    <property type="entry name" value="WD_REPEATS_2"/>
    <property type="match status" value="2"/>
</dbReference>
<dbReference type="InterPro" id="IPR015943">
    <property type="entry name" value="WD40/YVTN_repeat-like_dom_sf"/>
</dbReference>
<dbReference type="Gene3D" id="2.130.10.10">
    <property type="entry name" value="YVTN repeat-like/Quinoprotein amine dehydrogenase"/>
    <property type="match status" value="2"/>
</dbReference>
<feature type="compositionally biased region" description="Basic and acidic residues" evidence="4">
    <location>
        <begin position="330"/>
        <end position="343"/>
    </location>
</feature>
<feature type="repeat" description="WD" evidence="3">
    <location>
        <begin position="51"/>
        <end position="91"/>
    </location>
</feature>
<organism evidence="5">
    <name type="scientific">Blastobotrys adeninivorans</name>
    <name type="common">Yeast</name>
    <name type="synonym">Arxula adeninivorans</name>
    <dbReference type="NCBI Taxonomy" id="409370"/>
    <lineage>
        <taxon>Eukaryota</taxon>
        <taxon>Fungi</taxon>
        <taxon>Dikarya</taxon>
        <taxon>Ascomycota</taxon>
        <taxon>Saccharomycotina</taxon>
        <taxon>Dipodascomycetes</taxon>
        <taxon>Dipodascales</taxon>
        <taxon>Trichomonascaceae</taxon>
        <taxon>Blastobotrys</taxon>
    </lineage>
</organism>
<dbReference type="EMBL" id="HG937694">
    <property type="protein sequence ID" value="CDP38825.1"/>
    <property type="molecule type" value="Genomic_DNA"/>
</dbReference>
<feature type="compositionally biased region" description="Basic residues" evidence="4">
    <location>
        <begin position="344"/>
        <end position="366"/>
    </location>
</feature>
<dbReference type="InterPro" id="IPR001680">
    <property type="entry name" value="WD40_rpt"/>
</dbReference>
<dbReference type="PhylomeDB" id="A0A060TCL1"/>
<dbReference type="PANTHER" id="PTHR22889:SF0">
    <property type="entry name" value="WD REPEAT-CONTAINING PROTEIN 89"/>
    <property type="match status" value="1"/>
</dbReference>
<reference evidence="5" key="1">
    <citation type="submission" date="2014-02" db="EMBL/GenBank/DDBJ databases">
        <authorList>
            <person name="Genoscope - CEA"/>
        </authorList>
    </citation>
    <scope>NUCLEOTIDE SEQUENCE</scope>
    <source>
        <strain evidence="5">LS3</strain>
    </source>
</reference>
<evidence type="ECO:0000313" key="5">
    <source>
        <dbReference type="EMBL" id="CDP38825.1"/>
    </source>
</evidence>
<dbReference type="Pfam" id="PF00400">
    <property type="entry name" value="WD40"/>
    <property type="match status" value="3"/>
</dbReference>
<feature type="compositionally biased region" description="Basic and acidic residues" evidence="4">
    <location>
        <begin position="367"/>
        <end position="378"/>
    </location>
</feature>
<keyword evidence="1 3" id="KW-0853">WD repeat</keyword>
<evidence type="ECO:0000256" key="4">
    <source>
        <dbReference type="SAM" id="MobiDB-lite"/>
    </source>
</evidence>
<dbReference type="PROSITE" id="PS00678">
    <property type="entry name" value="WD_REPEATS_1"/>
    <property type="match status" value="1"/>
</dbReference>
<dbReference type="InterPro" id="IPR036322">
    <property type="entry name" value="WD40_repeat_dom_sf"/>
</dbReference>
<dbReference type="InterPro" id="IPR039328">
    <property type="entry name" value="WDR89"/>
</dbReference>
<accession>A0A060TCL1</accession>
<dbReference type="PROSITE" id="PS50294">
    <property type="entry name" value="WD_REPEATS_REGION"/>
    <property type="match status" value="1"/>
</dbReference>
<sequence length="378" mass="41737">MVRLVSSTAQREFPNEYVFELVPSAHGIVGSLSDKSLRVFPLDLSGEASISKAHDNTITGLKSVDQNVIATSSTDSTVKLWDLRTKSCTATIRSDTNAPFVCLDVLGNKLAAGTELVGQDAGVVFWDLRNTSKQSLAYIDSHNDDVTVVQFHPTDPHGVLTGSTDGLVNIYNTSIEDEDDAVYQTINHGASIHRAGFLPGSCDHNKVYALSHMETFSVHQVANPDEAVEEPKPIELGDVREKWDCEYVCDVLAPEGYIAVGSNSTGKLKLLPYDRDHGIDTVNEIALNGAHGEEVVRSVYIDAARRCVYSGGEDGIVKLWTGAFAEDEQISKPEKEQWEEVKKSKTKKSSSKEKKEHKHKHKHKHKDGKDKKSRYEPY</sequence>
<dbReference type="PANTHER" id="PTHR22889">
    <property type="entry name" value="WD REPEAT-CONTAINING PROTEIN 89"/>
    <property type="match status" value="1"/>
</dbReference>
<reference evidence="5" key="2">
    <citation type="submission" date="2014-06" db="EMBL/GenBank/DDBJ databases">
        <title>The complete genome of Blastobotrys (Arxula) adeninivorans LS3 - a yeast of biotechnological interest.</title>
        <authorList>
            <person name="Kunze G."/>
            <person name="Gaillardin C."/>
            <person name="Czernicka M."/>
            <person name="Durrens P."/>
            <person name="Martin T."/>
            <person name="Boer E."/>
            <person name="Gabaldon T."/>
            <person name="Cruz J."/>
            <person name="Talla E."/>
            <person name="Marck C."/>
            <person name="Goffeau A."/>
            <person name="Barbe V."/>
            <person name="Baret P."/>
            <person name="Baronian K."/>
            <person name="Beier S."/>
            <person name="Bleykasten C."/>
            <person name="Bode R."/>
            <person name="Casaregola S."/>
            <person name="Despons L."/>
            <person name="Fairhead C."/>
            <person name="Giersberg M."/>
            <person name="Gierski P."/>
            <person name="Hahnel U."/>
            <person name="Hartmann A."/>
            <person name="Jankowska D."/>
            <person name="Jubin C."/>
            <person name="Jung P."/>
            <person name="Lafontaine I."/>
            <person name="Leh-Louis V."/>
            <person name="Lemaire M."/>
            <person name="Marcet-Houben M."/>
            <person name="Mascher M."/>
            <person name="Morel G."/>
            <person name="Richard G.-F."/>
            <person name="Riechen J."/>
            <person name="Sacerdot C."/>
            <person name="Sarkar A."/>
            <person name="Savel G."/>
            <person name="Schacherer J."/>
            <person name="Sherman D."/>
            <person name="Straub M.-L."/>
            <person name="Stein N."/>
            <person name="Thierry A."/>
            <person name="Trautwein-Schult A."/>
            <person name="Westhof E."/>
            <person name="Worch S."/>
            <person name="Dujon B."/>
            <person name="Souciet J.-L."/>
            <person name="Wincker P."/>
            <person name="Scholz U."/>
            <person name="Neuveglise N."/>
        </authorList>
    </citation>
    <scope>NUCLEOTIDE SEQUENCE</scope>
    <source>
        <strain evidence="5">LS3</strain>
    </source>
</reference>
<dbReference type="AlphaFoldDB" id="A0A060TCL1"/>